<gene>
    <name evidence="3" type="ORF">SLEP1_g44727</name>
</gene>
<dbReference type="InterPro" id="IPR053781">
    <property type="entry name" value="F-box_AtFBL13-like"/>
</dbReference>
<proteinExistence type="predicted"/>
<dbReference type="PANTHER" id="PTHR31293">
    <property type="entry name" value="RNI-LIKE SUPERFAMILY PROTEIN"/>
    <property type="match status" value="1"/>
</dbReference>
<evidence type="ECO:0000259" key="2">
    <source>
        <dbReference type="Pfam" id="PF24758"/>
    </source>
</evidence>
<dbReference type="Pfam" id="PF00646">
    <property type="entry name" value="F-box"/>
    <property type="match status" value="1"/>
</dbReference>
<accession>A0AAV5LIC3</accession>
<evidence type="ECO:0000313" key="3">
    <source>
        <dbReference type="EMBL" id="GKV36618.1"/>
    </source>
</evidence>
<dbReference type="InterPro" id="IPR055411">
    <property type="entry name" value="LRR_FXL15/At3g58940/PEG3-like"/>
</dbReference>
<name>A0AAV5LIC3_9ROSI</name>
<dbReference type="InterPro" id="IPR055294">
    <property type="entry name" value="FBL60-like"/>
</dbReference>
<dbReference type="PANTHER" id="PTHR31293:SF12">
    <property type="entry name" value="RNI-LIKE SUPERFAMILY PROTEIN"/>
    <property type="match status" value="1"/>
</dbReference>
<evidence type="ECO:0008006" key="5">
    <source>
        <dbReference type="Google" id="ProtNLM"/>
    </source>
</evidence>
<evidence type="ECO:0000313" key="4">
    <source>
        <dbReference type="Proteomes" id="UP001054252"/>
    </source>
</evidence>
<reference evidence="3 4" key="1">
    <citation type="journal article" date="2021" name="Commun. Biol.">
        <title>The genome of Shorea leprosula (Dipterocarpaceae) highlights the ecological relevance of drought in aseasonal tropical rainforests.</title>
        <authorList>
            <person name="Ng K.K.S."/>
            <person name="Kobayashi M.J."/>
            <person name="Fawcett J.A."/>
            <person name="Hatakeyama M."/>
            <person name="Paape T."/>
            <person name="Ng C.H."/>
            <person name="Ang C.C."/>
            <person name="Tnah L.H."/>
            <person name="Lee C.T."/>
            <person name="Nishiyama T."/>
            <person name="Sese J."/>
            <person name="O'Brien M.J."/>
            <person name="Copetti D."/>
            <person name="Mohd Noor M.I."/>
            <person name="Ong R.C."/>
            <person name="Putra M."/>
            <person name="Sireger I.Z."/>
            <person name="Indrioko S."/>
            <person name="Kosugi Y."/>
            <person name="Izuno A."/>
            <person name="Isagi Y."/>
            <person name="Lee S.L."/>
            <person name="Shimizu K.K."/>
        </authorList>
    </citation>
    <scope>NUCLEOTIDE SEQUENCE [LARGE SCALE GENOMIC DNA]</scope>
    <source>
        <strain evidence="3">214</strain>
    </source>
</reference>
<keyword evidence="4" id="KW-1185">Reference proteome</keyword>
<dbReference type="Proteomes" id="UP001054252">
    <property type="component" value="Unassembled WGS sequence"/>
</dbReference>
<sequence length="270" mass="31282">MSIDRTSSLSDEVLCHISSFLPTEDAVRPSILSTRWRYLYLWISNLEFKYKTNGKGTLVAFMNFVDGALLQFRRPSIDRFCLNIWGNESIDPLHFDGWIQALLLHSIRDLDLFIHWDRRYGLPADLFTCETLVVLKLQLSNSFLQVPLRVCLPSLRVLDLYMFYEDDDFGEWLSFGCLALEDLVFQGTFLGFECKLNVSNASLKRLTTVTSNFDGSVQIIINAPNLVNLNYSVYECNYNVFINLPSITKAWINFHYVHAEWIDHILVQLV</sequence>
<dbReference type="InterPro" id="IPR001810">
    <property type="entry name" value="F-box_dom"/>
</dbReference>
<organism evidence="3 4">
    <name type="scientific">Rubroshorea leprosula</name>
    <dbReference type="NCBI Taxonomy" id="152421"/>
    <lineage>
        <taxon>Eukaryota</taxon>
        <taxon>Viridiplantae</taxon>
        <taxon>Streptophyta</taxon>
        <taxon>Embryophyta</taxon>
        <taxon>Tracheophyta</taxon>
        <taxon>Spermatophyta</taxon>
        <taxon>Magnoliopsida</taxon>
        <taxon>eudicotyledons</taxon>
        <taxon>Gunneridae</taxon>
        <taxon>Pentapetalae</taxon>
        <taxon>rosids</taxon>
        <taxon>malvids</taxon>
        <taxon>Malvales</taxon>
        <taxon>Dipterocarpaceae</taxon>
        <taxon>Rubroshorea</taxon>
    </lineage>
</organism>
<protein>
    <recommendedName>
        <fullName evidence="5">F-box domain-containing protein</fullName>
    </recommendedName>
</protein>
<dbReference type="EMBL" id="BPVZ01000117">
    <property type="protein sequence ID" value="GKV36618.1"/>
    <property type="molecule type" value="Genomic_DNA"/>
</dbReference>
<dbReference type="SUPFAM" id="SSF81383">
    <property type="entry name" value="F-box domain"/>
    <property type="match status" value="1"/>
</dbReference>
<feature type="domain" description="F-box/LRR-repeat protein 15/At3g58940/PEG3-like LRR" evidence="2">
    <location>
        <begin position="96"/>
        <end position="230"/>
    </location>
</feature>
<dbReference type="SUPFAM" id="SSF52047">
    <property type="entry name" value="RNI-like"/>
    <property type="match status" value="1"/>
</dbReference>
<dbReference type="Pfam" id="PF24758">
    <property type="entry name" value="LRR_At5g56370"/>
    <property type="match status" value="1"/>
</dbReference>
<evidence type="ECO:0000259" key="1">
    <source>
        <dbReference type="Pfam" id="PF00646"/>
    </source>
</evidence>
<dbReference type="AlphaFoldDB" id="A0AAV5LIC3"/>
<feature type="domain" description="F-box" evidence="1">
    <location>
        <begin position="7"/>
        <end position="39"/>
    </location>
</feature>
<dbReference type="CDD" id="cd22160">
    <property type="entry name" value="F-box_AtFBL13-like"/>
    <property type="match status" value="1"/>
</dbReference>
<dbReference type="Gene3D" id="3.80.10.10">
    <property type="entry name" value="Ribonuclease Inhibitor"/>
    <property type="match status" value="1"/>
</dbReference>
<comment type="caution">
    <text evidence="3">The sequence shown here is derived from an EMBL/GenBank/DDBJ whole genome shotgun (WGS) entry which is preliminary data.</text>
</comment>
<dbReference type="InterPro" id="IPR032675">
    <property type="entry name" value="LRR_dom_sf"/>
</dbReference>
<dbReference type="InterPro" id="IPR036047">
    <property type="entry name" value="F-box-like_dom_sf"/>
</dbReference>